<reference evidence="3" key="1">
    <citation type="journal article" date="2020" name="Stud. Mycol.">
        <title>101 Dothideomycetes genomes: a test case for predicting lifestyles and emergence of pathogens.</title>
        <authorList>
            <person name="Haridas S."/>
            <person name="Albert R."/>
            <person name="Binder M."/>
            <person name="Bloem J."/>
            <person name="Labutti K."/>
            <person name="Salamov A."/>
            <person name="Andreopoulos B."/>
            <person name="Baker S."/>
            <person name="Barry K."/>
            <person name="Bills G."/>
            <person name="Bluhm B."/>
            <person name="Cannon C."/>
            <person name="Castanera R."/>
            <person name="Culley D."/>
            <person name="Daum C."/>
            <person name="Ezra D."/>
            <person name="Gonzalez J."/>
            <person name="Henrissat B."/>
            <person name="Kuo A."/>
            <person name="Liang C."/>
            <person name="Lipzen A."/>
            <person name="Lutzoni F."/>
            <person name="Magnuson J."/>
            <person name="Mondo S."/>
            <person name="Nolan M."/>
            <person name="Ohm R."/>
            <person name="Pangilinan J."/>
            <person name="Park H.-J."/>
            <person name="Ramirez L."/>
            <person name="Alfaro M."/>
            <person name="Sun H."/>
            <person name="Tritt A."/>
            <person name="Yoshinaga Y."/>
            <person name="Zwiers L.-H."/>
            <person name="Turgeon B."/>
            <person name="Goodwin S."/>
            <person name="Spatafora J."/>
            <person name="Crous P."/>
            <person name="Grigoriev I."/>
        </authorList>
    </citation>
    <scope>NUCLEOTIDE SEQUENCE</scope>
    <source>
        <strain evidence="3">CBS 480.64</strain>
    </source>
</reference>
<feature type="region of interest" description="Disordered" evidence="1">
    <location>
        <begin position="158"/>
        <end position="197"/>
    </location>
</feature>
<evidence type="ECO:0000313" key="3">
    <source>
        <dbReference type="EMBL" id="KAF2861385.1"/>
    </source>
</evidence>
<dbReference type="PANTHER" id="PTHR31212:SF5">
    <property type="entry name" value="ISOCHORISMATASE FAMILY PROTEIN FAMILY (AFU_ORTHOLOGUE AFUA_3G14500)"/>
    <property type="match status" value="1"/>
</dbReference>
<dbReference type="InterPro" id="IPR005123">
    <property type="entry name" value="Oxoglu/Fe-dep_dioxygenase_dom"/>
</dbReference>
<dbReference type="GO" id="GO:0051213">
    <property type="term" value="F:dioxygenase activity"/>
    <property type="evidence" value="ECO:0007669"/>
    <property type="project" value="InterPro"/>
</dbReference>
<keyword evidence="4" id="KW-1185">Reference proteome</keyword>
<gene>
    <name evidence="3" type="ORF">K470DRAFT_257042</name>
</gene>
<dbReference type="EMBL" id="MU005973">
    <property type="protein sequence ID" value="KAF2861385.1"/>
    <property type="molecule type" value="Genomic_DNA"/>
</dbReference>
<evidence type="ECO:0000259" key="2">
    <source>
        <dbReference type="PROSITE" id="PS51471"/>
    </source>
</evidence>
<dbReference type="Proteomes" id="UP000799421">
    <property type="component" value="Unassembled WGS sequence"/>
</dbReference>
<evidence type="ECO:0000313" key="4">
    <source>
        <dbReference type="Proteomes" id="UP000799421"/>
    </source>
</evidence>
<dbReference type="PROSITE" id="PS51471">
    <property type="entry name" value="FE2OG_OXY"/>
    <property type="match status" value="1"/>
</dbReference>
<proteinExistence type="predicted"/>
<dbReference type="OrthoDB" id="445341at2759"/>
<dbReference type="InterPro" id="IPR032854">
    <property type="entry name" value="ALKBH3"/>
</dbReference>
<feature type="region of interest" description="Disordered" evidence="1">
    <location>
        <begin position="1"/>
        <end position="20"/>
    </location>
</feature>
<name>A0A6A7C356_9PEZI</name>
<dbReference type="PANTHER" id="PTHR31212">
    <property type="entry name" value="ALPHA-KETOGLUTARATE-DEPENDENT DIOXYGENASE ALKB HOMOLOG 3"/>
    <property type="match status" value="1"/>
</dbReference>
<dbReference type="InterPro" id="IPR027450">
    <property type="entry name" value="AlkB-like"/>
</dbReference>
<dbReference type="AlphaFoldDB" id="A0A6A7C356"/>
<dbReference type="Gene3D" id="2.60.120.590">
    <property type="entry name" value="Alpha-ketoglutarate-dependent dioxygenase AlkB-like"/>
    <property type="match status" value="1"/>
</dbReference>
<accession>A0A6A7C356</accession>
<sequence>MTTSKPIFPDSSSSSITNNLLSPSEASTIFTRLKSEAQWQTMHHQTGEVPRLVCCQGDTGSDEPLYRHPSDRTLPLTPWTPAVETIRRAAEQSVGHELNHALIQLYRSGADYISEHSDKTLDIAPGSFIVNVSFGAQRTMKFRSKRGYKSSNSVDTIARGTDMEGSTSADHTVDGPADLLQGGVDPQTSPPTPPSQRTIIRVPLPHNSLLSLSLPHNAKYLHSIPTDKRPASLLSPEEAAYGGERISLTFRRIGTFLTQEGKIWGQGAVSKTRDKAGLVIEGGAEAEGLLKAFGRENQCDEGFDWEGTYGRGWDLVHLKTI</sequence>
<protein>
    <recommendedName>
        <fullName evidence="2">Fe2OG dioxygenase domain-containing protein</fullName>
    </recommendedName>
</protein>
<feature type="domain" description="Fe2OG dioxygenase" evidence="2">
    <location>
        <begin position="97"/>
        <end position="254"/>
    </location>
</feature>
<evidence type="ECO:0000256" key="1">
    <source>
        <dbReference type="SAM" id="MobiDB-lite"/>
    </source>
</evidence>
<dbReference type="GO" id="GO:0006307">
    <property type="term" value="P:DNA alkylation repair"/>
    <property type="evidence" value="ECO:0007669"/>
    <property type="project" value="InterPro"/>
</dbReference>
<dbReference type="SUPFAM" id="SSF51197">
    <property type="entry name" value="Clavaminate synthase-like"/>
    <property type="match status" value="1"/>
</dbReference>
<dbReference type="InterPro" id="IPR037151">
    <property type="entry name" value="AlkB-like_sf"/>
</dbReference>
<dbReference type="Pfam" id="PF13532">
    <property type="entry name" value="2OG-FeII_Oxy_2"/>
    <property type="match status" value="1"/>
</dbReference>
<organism evidence="3 4">
    <name type="scientific">Piedraia hortae CBS 480.64</name>
    <dbReference type="NCBI Taxonomy" id="1314780"/>
    <lineage>
        <taxon>Eukaryota</taxon>
        <taxon>Fungi</taxon>
        <taxon>Dikarya</taxon>
        <taxon>Ascomycota</taxon>
        <taxon>Pezizomycotina</taxon>
        <taxon>Dothideomycetes</taxon>
        <taxon>Dothideomycetidae</taxon>
        <taxon>Capnodiales</taxon>
        <taxon>Piedraiaceae</taxon>
        <taxon>Piedraia</taxon>
    </lineage>
</organism>